<dbReference type="EMBL" id="CP034145">
    <property type="protein sequence ID" value="AZH26491.1"/>
    <property type="molecule type" value="Genomic_DNA"/>
</dbReference>
<reference evidence="4 7" key="2">
    <citation type="submission" date="2018-07" db="EMBL/GenBank/DDBJ databases">
        <title>Genome sequences of Haloplanus aerogenes JCM 16430T.</title>
        <authorList>
            <person name="Kim Y.B."/>
            <person name="Roh S.W."/>
        </authorList>
    </citation>
    <scope>NUCLEOTIDE SEQUENCE [LARGE SCALE GENOMIC DNA]</scope>
    <source>
        <strain evidence="4 7">JCM 16430</strain>
    </source>
</reference>
<reference evidence="5 6" key="1">
    <citation type="journal article" date="2015" name="Stand. Genomic Sci.">
        <title>Genomic Encyclopedia of Bacterial and Archaeal Type Strains, Phase III: the genomes of soil and plant-associated and newly described type strains.</title>
        <authorList>
            <person name="Whitman W.B."/>
            <person name="Woyke T."/>
            <person name="Klenk H.P."/>
            <person name="Zhou Y."/>
            <person name="Lilburn T.G."/>
            <person name="Beck B.J."/>
            <person name="De Vos P."/>
            <person name="Vandamme P."/>
            <person name="Eisen J.A."/>
            <person name="Garrity G."/>
            <person name="Hugenholtz P."/>
            <person name="Kyrpides N.C."/>
        </authorList>
    </citation>
    <scope>NUCLEOTIDE SEQUENCE [LARGE SCALE GENOMIC DNA]</scope>
    <source>
        <strain evidence="5 6">CGMCC 1.10124</strain>
    </source>
</reference>
<dbReference type="InterPro" id="IPR051257">
    <property type="entry name" value="Diverse_CBS-Domain"/>
</dbReference>
<feature type="domain" description="CBS" evidence="3">
    <location>
        <begin position="9"/>
        <end position="79"/>
    </location>
</feature>
<dbReference type="Pfam" id="PF00571">
    <property type="entry name" value="CBS"/>
    <property type="match status" value="2"/>
</dbReference>
<keyword evidence="7" id="KW-1185">Reference proteome</keyword>
<dbReference type="PANTHER" id="PTHR43080">
    <property type="entry name" value="CBS DOMAIN-CONTAINING PROTEIN CBSX3, MITOCHONDRIAL"/>
    <property type="match status" value="1"/>
</dbReference>
<evidence type="ECO:0000313" key="4">
    <source>
        <dbReference type="EMBL" id="AZH26491.1"/>
    </source>
</evidence>
<dbReference type="OrthoDB" id="43333at2157"/>
<gene>
    <name evidence="5" type="ORF">ATH50_1485</name>
    <name evidence="4" type="ORF">DU502_14425</name>
</gene>
<evidence type="ECO:0000313" key="7">
    <source>
        <dbReference type="Proteomes" id="UP000282007"/>
    </source>
</evidence>
<accession>A0A3M0DEX2</accession>
<dbReference type="Proteomes" id="UP000282007">
    <property type="component" value="Chromosome"/>
</dbReference>
<dbReference type="SMART" id="SM00116">
    <property type="entry name" value="CBS"/>
    <property type="match status" value="2"/>
</dbReference>
<organism evidence="5 6">
    <name type="scientific">Haloplanus aerogenes</name>
    <dbReference type="NCBI Taxonomy" id="660522"/>
    <lineage>
        <taxon>Archaea</taxon>
        <taxon>Methanobacteriati</taxon>
        <taxon>Methanobacteriota</taxon>
        <taxon>Stenosarchaea group</taxon>
        <taxon>Halobacteria</taxon>
        <taxon>Halobacteriales</taxon>
        <taxon>Haloferacaceae</taxon>
        <taxon>Haloplanus</taxon>
    </lineage>
</organism>
<evidence type="ECO:0000313" key="5">
    <source>
        <dbReference type="EMBL" id="RMB18039.1"/>
    </source>
</evidence>
<dbReference type="PANTHER" id="PTHR43080:SF2">
    <property type="entry name" value="CBS DOMAIN-CONTAINING PROTEIN"/>
    <property type="match status" value="1"/>
</dbReference>
<evidence type="ECO:0000259" key="3">
    <source>
        <dbReference type="PROSITE" id="PS51371"/>
    </source>
</evidence>
<dbReference type="RefSeq" id="WP_121920149.1">
    <property type="nucleotide sequence ID" value="NZ_CP034145.1"/>
</dbReference>
<name>A0A3M0DEX2_9EURY</name>
<reference evidence="5" key="3">
    <citation type="submission" date="2018-10" db="EMBL/GenBank/DDBJ databases">
        <authorList>
            <person name="Whitman W."/>
            <person name="Huntemann M."/>
            <person name="Clum A."/>
            <person name="Pillay M."/>
            <person name="Palaniappan K."/>
            <person name="Varghese N."/>
            <person name="Mikhailova N."/>
            <person name="Stamatis D."/>
            <person name="Reddy T."/>
            <person name="Daum C."/>
            <person name="Shapiro N."/>
            <person name="Ivanova N."/>
            <person name="Kyrpides N."/>
            <person name="Woyke T."/>
        </authorList>
    </citation>
    <scope>NUCLEOTIDE SEQUENCE</scope>
    <source>
        <strain evidence="5">CGMCC 1.10124</strain>
    </source>
</reference>
<dbReference type="Gene3D" id="3.10.580.10">
    <property type="entry name" value="CBS-domain"/>
    <property type="match status" value="1"/>
</dbReference>
<protein>
    <submittedName>
        <fullName evidence="5">CBS domain protein</fullName>
    </submittedName>
    <submittedName>
        <fullName evidence="4">CBS domain-containing protein</fullName>
    </submittedName>
</protein>
<dbReference type="InterPro" id="IPR000644">
    <property type="entry name" value="CBS_dom"/>
</dbReference>
<evidence type="ECO:0000256" key="2">
    <source>
        <dbReference type="PROSITE-ProRule" id="PRU00703"/>
    </source>
</evidence>
<dbReference type="InterPro" id="IPR046342">
    <property type="entry name" value="CBS_dom_sf"/>
</dbReference>
<proteinExistence type="predicted"/>
<dbReference type="SUPFAM" id="SSF54631">
    <property type="entry name" value="CBS-domain pair"/>
    <property type="match status" value="1"/>
</dbReference>
<evidence type="ECO:0000256" key="1">
    <source>
        <dbReference type="ARBA" id="ARBA00023122"/>
    </source>
</evidence>
<dbReference type="PROSITE" id="PS51371">
    <property type="entry name" value="CBS"/>
    <property type="match status" value="2"/>
</dbReference>
<evidence type="ECO:0000313" key="6">
    <source>
        <dbReference type="Proteomes" id="UP000277326"/>
    </source>
</evidence>
<keyword evidence="1 2" id="KW-0129">CBS domain</keyword>
<feature type="domain" description="CBS" evidence="3">
    <location>
        <begin position="122"/>
        <end position="180"/>
    </location>
</feature>
<dbReference type="KEGG" id="haer:DU502_14425"/>
<dbReference type="GeneID" id="38472505"/>
<dbReference type="EMBL" id="REFS01000003">
    <property type="protein sequence ID" value="RMB18039.1"/>
    <property type="molecule type" value="Genomic_DNA"/>
</dbReference>
<dbReference type="AlphaFoldDB" id="A0A3M0DEX2"/>
<sequence length="182" mass="20282">MPLTARDLMETDVETVAPDDEVSEVLGRLARADFNGFPVVESETSETPREDGEAVDGGRVVGIVTQHDLVHLFQTEDRVLWLPIGLPPFTETLTYAIDVSWDDLDLGIDLAKHAGRPIREVMTADVVTVTPDTDLDTILDLLADDERDINRLPVVENGELVGIVARQDVLRTIRDQRRESKR</sequence>
<dbReference type="Proteomes" id="UP000277326">
    <property type="component" value="Unassembled WGS sequence"/>
</dbReference>